<evidence type="ECO:0000313" key="1">
    <source>
        <dbReference type="EMBL" id="OLS62936.1"/>
    </source>
</evidence>
<dbReference type="Proteomes" id="UP000186736">
    <property type="component" value="Unassembled WGS sequence"/>
</dbReference>
<accession>A0A1Q9R6A5</accession>
<comment type="caution">
    <text evidence="1">The sequence shown here is derived from an EMBL/GenBank/DDBJ whole genome shotgun (WGS) entry which is preliminary data.</text>
</comment>
<evidence type="ECO:0000313" key="2">
    <source>
        <dbReference type="Proteomes" id="UP000186736"/>
    </source>
</evidence>
<dbReference type="AlphaFoldDB" id="A0A1Q9R6A5"/>
<sequence>MLHIVIRNNTDPVGAGLPAIALVNSLWQSLASQLPQGPSSPFEYQIGLDRPVISRAISLA</sequence>
<dbReference type="EMBL" id="MKZO01000015">
    <property type="protein sequence ID" value="OLS62936.1"/>
    <property type="molecule type" value="Genomic_DNA"/>
</dbReference>
<name>A0A1Q9R6A5_PSEPU</name>
<reference evidence="1 2" key="1">
    <citation type="submission" date="2016-10" db="EMBL/GenBank/DDBJ databases">
        <title>Genome Sequence of Pseudomonas putida GM4FR.</title>
        <authorList>
            <person name="Poehlein A."/>
            <person name="Wemheuer F."/>
            <person name="Hollensteiner J."/>
            <person name="Wemheuer B."/>
        </authorList>
    </citation>
    <scope>NUCLEOTIDE SEQUENCE [LARGE SCALE GENOMIC DNA]</scope>
    <source>
        <strain evidence="1 2">GM4FR</strain>
    </source>
</reference>
<organism evidence="1 2">
    <name type="scientific">Pseudomonas putida</name>
    <name type="common">Arthrobacter siderocapsulatus</name>
    <dbReference type="NCBI Taxonomy" id="303"/>
    <lineage>
        <taxon>Bacteria</taxon>
        <taxon>Pseudomonadati</taxon>
        <taxon>Pseudomonadota</taxon>
        <taxon>Gammaproteobacteria</taxon>
        <taxon>Pseudomonadales</taxon>
        <taxon>Pseudomonadaceae</taxon>
        <taxon>Pseudomonas</taxon>
    </lineage>
</organism>
<gene>
    <name evidence="1" type="ORF">PSEMO_20840</name>
</gene>
<proteinExistence type="predicted"/>
<protein>
    <submittedName>
        <fullName evidence="1">Uncharacterized protein</fullName>
    </submittedName>
</protein>